<dbReference type="AlphaFoldDB" id="A0A2S9PPU2"/>
<name>A0A2S9PPU2_9ACTN</name>
<keyword evidence="4" id="KW-0808">Transferase</keyword>
<dbReference type="Pfam" id="PF00266">
    <property type="entry name" value="Aminotran_5"/>
    <property type="match status" value="1"/>
</dbReference>
<dbReference type="Proteomes" id="UP000239322">
    <property type="component" value="Unassembled WGS sequence"/>
</dbReference>
<dbReference type="OrthoDB" id="250246at2"/>
<dbReference type="SUPFAM" id="SSF53383">
    <property type="entry name" value="PLP-dependent transferases"/>
    <property type="match status" value="1"/>
</dbReference>
<accession>A0A2S9PPU2</accession>
<feature type="compositionally biased region" description="Pro residues" evidence="2">
    <location>
        <begin position="1"/>
        <end position="20"/>
    </location>
</feature>
<dbReference type="Gene3D" id="3.90.1150.10">
    <property type="entry name" value="Aspartate Aminotransferase, domain 1"/>
    <property type="match status" value="1"/>
</dbReference>
<dbReference type="Gene3D" id="3.40.640.10">
    <property type="entry name" value="Type I PLP-dependent aspartate aminotransferase-like (Major domain)"/>
    <property type="match status" value="1"/>
</dbReference>
<dbReference type="InterPro" id="IPR015424">
    <property type="entry name" value="PyrdxlP-dep_Trfase"/>
</dbReference>
<dbReference type="InterPro" id="IPR015421">
    <property type="entry name" value="PyrdxlP-dep_Trfase_major"/>
</dbReference>
<evidence type="ECO:0000313" key="5">
    <source>
        <dbReference type="Proteomes" id="UP000239322"/>
    </source>
</evidence>
<reference evidence="4 5" key="1">
    <citation type="submission" date="2018-03" db="EMBL/GenBank/DDBJ databases">
        <title>Novel Streptomyces sp. from soil.</title>
        <authorList>
            <person name="Tan G.Y.A."/>
            <person name="Lee Z.Y."/>
        </authorList>
    </citation>
    <scope>NUCLEOTIDE SEQUENCE [LARGE SCALE GENOMIC DNA]</scope>
    <source>
        <strain evidence="4 5">ST5x</strain>
    </source>
</reference>
<dbReference type="InterPro" id="IPR015422">
    <property type="entry name" value="PyrdxlP-dep_Trfase_small"/>
</dbReference>
<protein>
    <submittedName>
        <fullName evidence="4">Aminotransferase</fullName>
    </submittedName>
</protein>
<feature type="domain" description="Aminotransferase class V" evidence="3">
    <location>
        <begin position="77"/>
        <end position="317"/>
    </location>
</feature>
<evidence type="ECO:0000259" key="3">
    <source>
        <dbReference type="Pfam" id="PF00266"/>
    </source>
</evidence>
<dbReference type="RefSeq" id="WP_105871332.1">
    <property type="nucleotide sequence ID" value="NZ_PVLV01000514.1"/>
</dbReference>
<organism evidence="4 5">
    <name type="scientific">Streptomyces solincola</name>
    <dbReference type="NCBI Taxonomy" id="2100817"/>
    <lineage>
        <taxon>Bacteria</taxon>
        <taxon>Bacillati</taxon>
        <taxon>Actinomycetota</taxon>
        <taxon>Actinomycetes</taxon>
        <taxon>Kitasatosporales</taxon>
        <taxon>Streptomycetaceae</taxon>
        <taxon>Streptomyces</taxon>
    </lineage>
</organism>
<gene>
    <name evidence="4" type="ORF">C6N75_26045</name>
</gene>
<keyword evidence="1" id="KW-0663">Pyridoxal phosphate</keyword>
<dbReference type="PANTHER" id="PTHR43092:SF2">
    <property type="entry name" value="HERCYNYLCYSTEINE SULFOXIDE LYASE"/>
    <property type="match status" value="1"/>
</dbReference>
<evidence type="ECO:0000256" key="2">
    <source>
        <dbReference type="SAM" id="MobiDB-lite"/>
    </source>
</evidence>
<keyword evidence="5" id="KW-1185">Reference proteome</keyword>
<evidence type="ECO:0000313" key="4">
    <source>
        <dbReference type="EMBL" id="PRH76367.1"/>
    </source>
</evidence>
<dbReference type="EMBL" id="PVLV01000514">
    <property type="protein sequence ID" value="PRH76367.1"/>
    <property type="molecule type" value="Genomic_DNA"/>
</dbReference>
<evidence type="ECO:0000256" key="1">
    <source>
        <dbReference type="ARBA" id="ARBA00022898"/>
    </source>
</evidence>
<dbReference type="GO" id="GO:0008483">
    <property type="term" value="F:transaminase activity"/>
    <property type="evidence" value="ECO:0007669"/>
    <property type="project" value="UniProtKB-KW"/>
</dbReference>
<keyword evidence="4" id="KW-0032">Aminotransferase</keyword>
<comment type="caution">
    <text evidence="4">The sequence shown here is derived from an EMBL/GenBank/DDBJ whole genome shotgun (WGS) entry which is preliminary data.</text>
</comment>
<feature type="region of interest" description="Disordered" evidence="2">
    <location>
        <begin position="1"/>
        <end position="29"/>
    </location>
</feature>
<dbReference type="PANTHER" id="PTHR43092">
    <property type="entry name" value="L-CYSTEINE DESULFHYDRASE"/>
    <property type="match status" value="1"/>
</dbReference>
<proteinExistence type="predicted"/>
<sequence>MRPTVPVPSPPSGPRPPVPLRLPDGRPAADAWSLDPAVRHLNHGSFGAVPRAAQQAQHSLRDEMNAHPGLWFPELPERVAKARAAVARFLRADPDELALVPNASAGASVLYGCLPDRPGGEIVVTDHGYGAVTMGAERLARRWGGTVRTARVPLDADADTAYEAILAEVGERTGLLVVDQVTSPTARRLPVERVGAEARRRGVPFLVDGAHAPGLLADPLHGLECDVWTGNLHKFGCAPPGAAALAARSPLRTSLHPLIDSWGAREPFPQRFDFQATHDATSHLAAPAALALIEETWGWDAVRAYQRDLAAYGRHIVATAFEELTGEDASAQVGMPVDAMKLVRLPGPLAATREQADALRGRAARELGVAAAFTAFRGTGYLRLSAHAYNTPADYEDFAARCVPVLAGWARTAAGR</sequence>
<dbReference type="InterPro" id="IPR000192">
    <property type="entry name" value="Aminotrans_V_dom"/>
</dbReference>